<name>A0ABT4REC3_9ACTN</name>
<comment type="similarity">
    <text evidence="2 7">Belongs to the FAD-dependent glycerol-3-phosphate dehydrogenase family.</text>
</comment>
<dbReference type="InterPro" id="IPR000447">
    <property type="entry name" value="G3P_DH_FAD-dep"/>
</dbReference>
<dbReference type="PROSITE" id="PS00977">
    <property type="entry name" value="FAD_G3PDH_1"/>
    <property type="match status" value="1"/>
</dbReference>
<evidence type="ECO:0000256" key="1">
    <source>
        <dbReference type="ARBA" id="ARBA00001974"/>
    </source>
</evidence>
<evidence type="ECO:0000313" key="11">
    <source>
        <dbReference type="Proteomes" id="UP001147700"/>
    </source>
</evidence>
<dbReference type="PANTHER" id="PTHR11985">
    <property type="entry name" value="GLYCEROL-3-PHOSPHATE DEHYDROGENASE"/>
    <property type="match status" value="1"/>
</dbReference>
<dbReference type="Gene3D" id="3.50.50.60">
    <property type="entry name" value="FAD/NAD(P)-binding domain"/>
    <property type="match status" value="1"/>
</dbReference>
<dbReference type="Pfam" id="PF01266">
    <property type="entry name" value="DAO"/>
    <property type="match status" value="1"/>
</dbReference>
<keyword evidence="5" id="KW-0274">FAD</keyword>
<gene>
    <name evidence="10" type="ORF">OJ962_04140</name>
</gene>
<keyword evidence="4" id="KW-0319">Glycerol metabolism</keyword>
<evidence type="ECO:0000259" key="8">
    <source>
        <dbReference type="Pfam" id="PF01266"/>
    </source>
</evidence>
<dbReference type="InterPro" id="IPR036188">
    <property type="entry name" value="FAD/NAD-bd_sf"/>
</dbReference>
<comment type="cofactor">
    <cofactor evidence="1 7">
        <name>FAD</name>
        <dbReference type="ChEBI" id="CHEBI:57692"/>
    </cofactor>
</comment>
<comment type="catalytic activity">
    <reaction evidence="7">
        <text>a quinone + sn-glycerol 3-phosphate = dihydroxyacetone phosphate + a quinol</text>
        <dbReference type="Rhea" id="RHEA:18977"/>
        <dbReference type="ChEBI" id="CHEBI:24646"/>
        <dbReference type="ChEBI" id="CHEBI:57597"/>
        <dbReference type="ChEBI" id="CHEBI:57642"/>
        <dbReference type="ChEBI" id="CHEBI:132124"/>
        <dbReference type="EC" id="1.1.5.3"/>
    </reaction>
</comment>
<dbReference type="PANTHER" id="PTHR11985:SF35">
    <property type="entry name" value="ANAEROBIC GLYCEROL-3-PHOSPHATE DEHYDROGENASE SUBUNIT A"/>
    <property type="match status" value="1"/>
</dbReference>
<dbReference type="EC" id="1.1.5.3" evidence="7"/>
<dbReference type="InterPro" id="IPR038299">
    <property type="entry name" value="DAO_C_sf"/>
</dbReference>
<dbReference type="Gene3D" id="1.10.8.870">
    <property type="entry name" value="Alpha-glycerophosphate oxidase, cap domain"/>
    <property type="match status" value="1"/>
</dbReference>
<keyword evidence="3 7" id="KW-0285">Flavoprotein</keyword>
<dbReference type="Proteomes" id="UP001147700">
    <property type="component" value="Unassembled WGS sequence"/>
</dbReference>
<dbReference type="Pfam" id="PF16901">
    <property type="entry name" value="DAO_C"/>
    <property type="match status" value="1"/>
</dbReference>
<dbReference type="RefSeq" id="WP_202952280.1">
    <property type="nucleotide sequence ID" value="NZ_JAPCID010000005.1"/>
</dbReference>
<dbReference type="EMBL" id="JAPCID010000005">
    <property type="protein sequence ID" value="MDA0136675.1"/>
    <property type="molecule type" value="Genomic_DNA"/>
</dbReference>
<reference evidence="10" key="1">
    <citation type="submission" date="2022-10" db="EMBL/GenBank/DDBJ databases">
        <title>The WGS of Solirubrobacter sp. CPCC 204708.</title>
        <authorList>
            <person name="Jiang Z."/>
        </authorList>
    </citation>
    <scope>NUCLEOTIDE SEQUENCE</scope>
    <source>
        <strain evidence="10">CPCC 204708</strain>
    </source>
</reference>
<dbReference type="InterPro" id="IPR031656">
    <property type="entry name" value="DAO_C"/>
</dbReference>
<sequence length="537" mass="58282">MLPRADAVASLTREPFDVLVIGGGITGAGVALDAATRGYSVALVERNDYAGGTSSRSSKLVHGGLRYLQNFDLGLVREALLERQINVNLAPWLTKPLPLIVPAFEGQRLDRIVGLGLNAYDVMSVDRIRRRRRRDDSDWSPARHRIIPGEEVAQLLPALEGRAPTSGYLFYDCQTDDSRLVLTVLAEAERFGVVAANRVEVLELLEDGGRAIGARVRDAEAGEELEIRASTIVNATGVWADRLRPAELHDEAEVPVIRPSRGTHIIVDGDRLPMTAGAIVPAGAGRTIFVLPWLGQTLIGTTDTDHSGDVVHVRPTEEDVDYLLDAVNGFFATSLTPDDLAGAYAGVRPLISTGDRGKSVDISRKAELYETSSGMITITGGKLTTWRRMAKQTVDRIVERDGSDARCITHELPLGMAVEPDDLAAPEWAREQLAGRYGHVAHDVLAAGPAERIVDGRPDLLAEVVYAARREQARTLADVLLRRTRLGLTAARALTAPVLERVAGVLGDELGWDETRRARELDAFAQEAREEGILPAP</sequence>
<protein>
    <recommendedName>
        <fullName evidence="7">Glycerol-3-phosphate dehydrogenase</fullName>
        <ecNumber evidence="7">1.1.5.3</ecNumber>
    </recommendedName>
</protein>
<accession>A0ABT4REC3</accession>
<evidence type="ECO:0000259" key="9">
    <source>
        <dbReference type="Pfam" id="PF16901"/>
    </source>
</evidence>
<proteinExistence type="inferred from homology"/>
<dbReference type="PRINTS" id="PR01001">
    <property type="entry name" value="FADG3PDH"/>
</dbReference>
<evidence type="ECO:0000256" key="7">
    <source>
        <dbReference type="RuleBase" id="RU361217"/>
    </source>
</evidence>
<dbReference type="InterPro" id="IPR006076">
    <property type="entry name" value="FAD-dep_OxRdtase"/>
</dbReference>
<dbReference type="SUPFAM" id="SSF51905">
    <property type="entry name" value="FAD/NAD(P)-binding domain"/>
    <property type="match status" value="1"/>
</dbReference>
<organism evidence="10 11">
    <name type="scientific">Solirubrobacter deserti</name>
    <dbReference type="NCBI Taxonomy" id="2282478"/>
    <lineage>
        <taxon>Bacteria</taxon>
        <taxon>Bacillati</taxon>
        <taxon>Actinomycetota</taxon>
        <taxon>Thermoleophilia</taxon>
        <taxon>Solirubrobacterales</taxon>
        <taxon>Solirubrobacteraceae</taxon>
        <taxon>Solirubrobacter</taxon>
    </lineage>
</organism>
<dbReference type="SUPFAM" id="SSF54373">
    <property type="entry name" value="FAD-linked reductases, C-terminal domain"/>
    <property type="match status" value="1"/>
</dbReference>
<feature type="domain" description="FAD dependent oxidoreductase" evidence="8">
    <location>
        <begin position="17"/>
        <end position="362"/>
    </location>
</feature>
<evidence type="ECO:0000256" key="4">
    <source>
        <dbReference type="ARBA" id="ARBA00022798"/>
    </source>
</evidence>
<evidence type="ECO:0000313" key="10">
    <source>
        <dbReference type="EMBL" id="MDA0136675.1"/>
    </source>
</evidence>
<keyword evidence="6 7" id="KW-0560">Oxidoreductase</keyword>
<evidence type="ECO:0000256" key="5">
    <source>
        <dbReference type="ARBA" id="ARBA00022827"/>
    </source>
</evidence>
<evidence type="ECO:0000256" key="2">
    <source>
        <dbReference type="ARBA" id="ARBA00007330"/>
    </source>
</evidence>
<keyword evidence="11" id="KW-1185">Reference proteome</keyword>
<dbReference type="Gene3D" id="3.30.9.10">
    <property type="entry name" value="D-Amino Acid Oxidase, subunit A, domain 2"/>
    <property type="match status" value="1"/>
</dbReference>
<feature type="domain" description="Alpha-glycerophosphate oxidase C-terminal" evidence="9">
    <location>
        <begin position="425"/>
        <end position="517"/>
    </location>
</feature>
<evidence type="ECO:0000256" key="3">
    <source>
        <dbReference type="ARBA" id="ARBA00022630"/>
    </source>
</evidence>
<comment type="caution">
    <text evidence="10">The sequence shown here is derived from an EMBL/GenBank/DDBJ whole genome shotgun (WGS) entry which is preliminary data.</text>
</comment>
<evidence type="ECO:0000256" key="6">
    <source>
        <dbReference type="ARBA" id="ARBA00023002"/>
    </source>
</evidence>